<dbReference type="OrthoDB" id="6625921at2759"/>
<comment type="subcellular location">
    <subcellularLocation>
        <location evidence="1 6">Cell membrane</location>
        <topology evidence="1 6">Multi-pass membrane protein</topology>
    </subcellularLocation>
</comment>
<keyword evidence="6" id="KW-0675">Receptor</keyword>
<evidence type="ECO:0000256" key="4">
    <source>
        <dbReference type="ARBA" id="ARBA00022989"/>
    </source>
</evidence>
<feature type="transmembrane region" description="Helical" evidence="6">
    <location>
        <begin position="83"/>
        <end position="107"/>
    </location>
</feature>
<evidence type="ECO:0000256" key="3">
    <source>
        <dbReference type="ARBA" id="ARBA00022692"/>
    </source>
</evidence>
<keyword evidence="2 6" id="KW-1003">Cell membrane</keyword>
<feature type="transmembrane region" description="Helical" evidence="6">
    <location>
        <begin position="282"/>
        <end position="307"/>
    </location>
</feature>
<dbReference type="Proteomes" id="UP000235965">
    <property type="component" value="Unassembled WGS sequence"/>
</dbReference>
<dbReference type="STRING" id="105785.A0A2J7Q5C8"/>
<protein>
    <recommendedName>
        <fullName evidence="6">Gustatory receptor</fullName>
    </recommendedName>
</protein>
<keyword evidence="4 6" id="KW-1133">Transmembrane helix</keyword>
<evidence type="ECO:0000256" key="2">
    <source>
        <dbReference type="ARBA" id="ARBA00022475"/>
    </source>
</evidence>
<dbReference type="GO" id="GO:0005886">
    <property type="term" value="C:plasma membrane"/>
    <property type="evidence" value="ECO:0007669"/>
    <property type="project" value="UniProtKB-SubCell"/>
</dbReference>
<comment type="similarity">
    <text evidence="6">Belongs to the insect chemoreceptor superfamily. Gustatory receptor (GR) family.</text>
</comment>
<reference evidence="7 8" key="1">
    <citation type="submission" date="2017-12" db="EMBL/GenBank/DDBJ databases">
        <title>Hemimetabolous genomes reveal molecular basis of termite eusociality.</title>
        <authorList>
            <person name="Harrison M.C."/>
            <person name="Jongepier E."/>
            <person name="Robertson H.M."/>
            <person name="Arning N."/>
            <person name="Bitard-Feildel T."/>
            <person name="Chao H."/>
            <person name="Childers C.P."/>
            <person name="Dinh H."/>
            <person name="Doddapaneni H."/>
            <person name="Dugan S."/>
            <person name="Gowin J."/>
            <person name="Greiner C."/>
            <person name="Han Y."/>
            <person name="Hu H."/>
            <person name="Hughes D.S.T."/>
            <person name="Huylmans A.-K."/>
            <person name="Kemena C."/>
            <person name="Kremer L.P.M."/>
            <person name="Lee S.L."/>
            <person name="Lopez-Ezquerra A."/>
            <person name="Mallet L."/>
            <person name="Monroy-Kuhn J.M."/>
            <person name="Moser A."/>
            <person name="Murali S.C."/>
            <person name="Muzny D.M."/>
            <person name="Otani S."/>
            <person name="Piulachs M.-D."/>
            <person name="Poelchau M."/>
            <person name="Qu J."/>
            <person name="Schaub F."/>
            <person name="Wada-Katsumata A."/>
            <person name="Worley K.C."/>
            <person name="Xie Q."/>
            <person name="Ylla G."/>
            <person name="Poulsen M."/>
            <person name="Gibbs R.A."/>
            <person name="Schal C."/>
            <person name="Richards S."/>
            <person name="Belles X."/>
            <person name="Korb J."/>
            <person name="Bornberg-Bauer E."/>
        </authorList>
    </citation>
    <scope>NUCLEOTIDE SEQUENCE [LARGE SCALE GENOMIC DNA]</scope>
    <source>
        <tissue evidence="7">Whole body</tissue>
    </source>
</reference>
<evidence type="ECO:0000256" key="6">
    <source>
        <dbReference type="RuleBase" id="RU363108"/>
    </source>
</evidence>
<evidence type="ECO:0000313" key="7">
    <source>
        <dbReference type="EMBL" id="PNF23782.1"/>
    </source>
</evidence>
<evidence type="ECO:0000313" key="8">
    <source>
        <dbReference type="Proteomes" id="UP000235965"/>
    </source>
</evidence>
<gene>
    <name evidence="7" type="ORF">B7P43_G16803</name>
</gene>
<comment type="caution">
    <text evidence="7">The sequence shown here is derived from an EMBL/GenBank/DDBJ whole genome shotgun (WGS) entry which is preliminary data.</text>
</comment>
<name>A0A2J7Q5C8_9NEOP</name>
<proteinExistence type="inferred from homology"/>
<dbReference type="AlphaFoldDB" id="A0A2J7Q5C8"/>
<evidence type="ECO:0000256" key="1">
    <source>
        <dbReference type="ARBA" id="ARBA00004651"/>
    </source>
</evidence>
<organism evidence="7 8">
    <name type="scientific">Cryptotermes secundus</name>
    <dbReference type="NCBI Taxonomy" id="105785"/>
    <lineage>
        <taxon>Eukaryota</taxon>
        <taxon>Metazoa</taxon>
        <taxon>Ecdysozoa</taxon>
        <taxon>Arthropoda</taxon>
        <taxon>Hexapoda</taxon>
        <taxon>Insecta</taxon>
        <taxon>Pterygota</taxon>
        <taxon>Neoptera</taxon>
        <taxon>Polyneoptera</taxon>
        <taxon>Dictyoptera</taxon>
        <taxon>Blattodea</taxon>
        <taxon>Blattoidea</taxon>
        <taxon>Termitoidae</taxon>
        <taxon>Kalotermitidae</taxon>
        <taxon>Cryptotermitinae</taxon>
        <taxon>Cryptotermes</taxon>
    </lineage>
</organism>
<accession>A0A2J7Q5C8</accession>
<evidence type="ECO:0000256" key="5">
    <source>
        <dbReference type="ARBA" id="ARBA00023136"/>
    </source>
</evidence>
<sequence>MHARHETSDKSGRLFQRHVSVIGEVIETSRLRPAVFTVKSTSDVEPHHRIESNIFYDNLKPFIFVMRAMGVSPVRVTSKGAVVFSWMSLAMLYSACLYLLLCLGVWFTNENRMQAIRNANGRFEDSVDAYMLFVYLVPLVHLPFTHWREASRMATYMNNWVQFQNQYDRVTGEGLTIPLKCQCLTTVLLTVGLSHISILASYFFTATSNNTVPEKLEASTTRATVLADYRILWLELSHLATQTGIAFCYTYGFYLLHHFFMLTLSTYATLSDTLIGTFGNNIPVATCVFISSFMIFTVCEGANGVVLKVS</sequence>
<keyword evidence="8" id="KW-1185">Reference proteome</keyword>
<comment type="caution">
    <text evidence="6">Lacks conserved residue(s) required for the propagation of feature annotation.</text>
</comment>
<keyword evidence="6" id="KW-0807">Transducer</keyword>
<dbReference type="InterPro" id="IPR013604">
    <property type="entry name" value="7TM_chemorcpt"/>
</dbReference>
<comment type="function">
    <text evidence="6">Gustatory receptor which mediates acceptance or avoidance behavior, depending on its substrates.</text>
</comment>
<dbReference type="EMBL" id="NEVH01017576">
    <property type="protein sequence ID" value="PNF23782.1"/>
    <property type="molecule type" value="Genomic_DNA"/>
</dbReference>
<dbReference type="Pfam" id="PF08395">
    <property type="entry name" value="7tm_7"/>
    <property type="match status" value="1"/>
</dbReference>
<dbReference type="GO" id="GO:0050909">
    <property type="term" value="P:sensory perception of taste"/>
    <property type="evidence" value="ECO:0007669"/>
    <property type="project" value="InterPro"/>
</dbReference>
<dbReference type="InParanoid" id="A0A2J7Q5C8"/>
<keyword evidence="5 6" id="KW-0472">Membrane</keyword>
<dbReference type="GO" id="GO:0007165">
    <property type="term" value="P:signal transduction"/>
    <property type="evidence" value="ECO:0007669"/>
    <property type="project" value="UniProtKB-KW"/>
</dbReference>
<keyword evidence="3 6" id="KW-0812">Transmembrane</keyword>
<feature type="transmembrane region" description="Helical" evidence="6">
    <location>
        <begin position="127"/>
        <end position="147"/>
    </location>
</feature>